<evidence type="ECO:0000313" key="1">
    <source>
        <dbReference type="EMBL" id="TWT88006.1"/>
    </source>
</evidence>
<comment type="caution">
    <text evidence="1">The sequence shown here is derived from an EMBL/GenBank/DDBJ whole genome shotgun (WGS) entry which is preliminary data.</text>
</comment>
<dbReference type="RefSeq" id="WP_197168282.1">
    <property type="nucleotide sequence ID" value="NZ_SJPM01000022.1"/>
</dbReference>
<name>A0A5C5ZLQ1_9BACT</name>
<keyword evidence="2" id="KW-1185">Reference proteome</keyword>
<dbReference type="AlphaFoldDB" id="A0A5C5ZLQ1"/>
<dbReference type="EMBL" id="SJPM01000022">
    <property type="protein sequence ID" value="TWT88006.1"/>
    <property type="molecule type" value="Genomic_DNA"/>
</dbReference>
<proteinExistence type="predicted"/>
<gene>
    <name evidence="1" type="ORF">Pla100_57360</name>
</gene>
<organism evidence="1 2">
    <name type="scientific">Neorhodopirellula pilleata</name>
    <dbReference type="NCBI Taxonomy" id="2714738"/>
    <lineage>
        <taxon>Bacteria</taxon>
        <taxon>Pseudomonadati</taxon>
        <taxon>Planctomycetota</taxon>
        <taxon>Planctomycetia</taxon>
        <taxon>Pirellulales</taxon>
        <taxon>Pirellulaceae</taxon>
        <taxon>Neorhodopirellula</taxon>
    </lineage>
</organism>
<protein>
    <recommendedName>
        <fullName evidence="3">Helix-turn-helix domain protein</fullName>
    </recommendedName>
</protein>
<evidence type="ECO:0008006" key="3">
    <source>
        <dbReference type="Google" id="ProtNLM"/>
    </source>
</evidence>
<reference evidence="1 2" key="1">
    <citation type="submission" date="2019-02" db="EMBL/GenBank/DDBJ databases">
        <title>Deep-cultivation of Planctomycetes and their phenomic and genomic characterization uncovers novel biology.</title>
        <authorList>
            <person name="Wiegand S."/>
            <person name="Jogler M."/>
            <person name="Boedeker C."/>
            <person name="Pinto D."/>
            <person name="Vollmers J."/>
            <person name="Rivas-Marin E."/>
            <person name="Kohn T."/>
            <person name="Peeters S.H."/>
            <person name="Heuer A."/>
            <person name="Rast P."/>
            <person name="Oberbeckmann S."/>
            <person name="Bunk B."/>
            <person name="Jeske O."/>
            <person name="Meyerdierks A."/>
            <person name="Storesund J.E."/>
            <person name="Kallscheuer N."/>
            <person name="Luecker S."/>
            <person name="Lage O.M."/>
            <person name="Pohl T."/>
            <person name="Merkel B.J."/>
            <person name="Hornburger P."/>
            <person name="Mueller R.-W."/>
            <person name="Bruemmer F."/>
            <person name="Labrenz M."/>
            <person name="Spormann A.M."/>
            <person name="Op Den Camp H."/>
            <person name="Overmann J."/>
            <person name="Amann R."/>
            <person name="Jetten M.S.M."/>
            <person name="Mascher T."/>
            <person name="Medema M.H."/>
            <person name="Devos D.P."/>
            <person name="Kaster A.-K."/>
            <person name="Ovreas L."/>
            <person name="Rohde M."/>
            <person name="Galperin M.Y."/>
            <person name="Jogler C."/>
        </authorList>
    </citation>
    <scope>NUCLEOTIDE SEQUENCE [LARGE SCALE GENOMIC DNA]</scope>
    <source>
        <strain evidence="1 2">Pla100</strain>
    </source>
</reference>
<evidence type="ECO:0000313" key="2">
    <source>
        <dbReference type="Proteomes" id="UP000316213"/>
    </source>
</evidence>
<dbReference type="Proteomes" id="UP000316213">
    <property type="component" value="Unassembled WGS sequence"/>
</dbReference>
<accession>A0A5C5ZLQ1</accession>
<sequence length="128" mass="13601">MSHATMVESIDPEALRAAIVADVVEAITPLLAESTDPLAVGPGEMARRLSISRPTLDRLRAAGVIPSVMAGPTERCRRYVPADVLAALTAASTPTNDARRAELLSQLLAACDDDDQRSRVRYAMGVDS</sequence>